<dbReference type="InterPro" id="IPR036271">
    <property type="entry name" value="Tet_transcr_reg_TetR-rel_C_sf"/>
</dbReference>
<organism evidence="6 7">
    <name type="scientific">Dactylosporangium salmoneum</name>
    <dbReference type="NCBI Taxonomy" id="53361"/>
    <lineage>
        <taxon>Bacteria</taxon>
        <taxon>Bacillati</taxon>
        <taxon>Actinomycetota</taxon>
        <taxon>Actinomycetes</taxon>
        <taxon>Micromonosporales</taxon>
        <taxon>Micromonosporaceae</taxon>
        <taxon>Dactylosporangium</taxon>
    </lineage>
</organism>
<dbReference type="InterPro" id="IPR050109">
    <property type="entry name" value="HTH-type_TetR-like_transc_reg"/>
</dbReference>
<evidence type="ECO:0000256" key="3">
    <source>
        <dbReference type="ARBA" id="ARBA00023163"/>
    </source>
</evidence>
<dbReference type="PROSITE" id="PS50977">
    <property type="entry name" value="HTH_TETR_2"/>
    <property type="match status" value="1"/>
</dbReference>
<feature type="domain" description="HTH tetR-type" evidence="5">
    <location>
        <begin position="14"/>
        <end position="74"/>
    </location>
</feature>
<dbReference type="PANTHER" id="PTHR30055:SF148">
    <property type="entry name" value="TETR-FAMILY TRANSCRIPTIONAL REGULATOR"/>
    <property type="match status" value="1"/>
</dbReference>
<evidence type="ECO:0000313" key="7">
    <source>
        <dbReference type="Proteomes" id="UP001501444"/>
    </source>
</evidence>
<evidence type="ECO:0000256" key="1">
    <source>
        <dbReference type="ARBA" id="ARBA00023015"/>
    </source>
</evidence>
<dbReference type="InterPro" id="IPR009057">
    <property type="entry name" value="Homeodomain-like_sf"/>
</dbReference>
<feature type="DNA-binding region" description="H-T-H motif" evidence="4">
    <location>
        <begin position="37"/>
        <end position="56"/>
    </location>
</feature>
<keyword evidence="2 4" id="KW-0238">DNA-binding</keyword>
<dbReference type="Pfam" id="PF16859">
    <property type="entry name" value="TetR_C_11"/>
    <property type="match status" value="1"/>
</dbReference>
<protein>
    <submittedName>
        <fullName evidence="6">TetR-like C-terminal domain-containing protein</fullName>
    </submittedName>
</protein>
<gene>
    <name evidence="6" type="ORF">GCM10010170_040290</name>
</gene>
<accession>A0ABN3GG54</accession>
<proteinExistence type="predicted"/>
<dbReference type="Proteomes" id="UP001501444">
    <property type="component" value="Unassembled WGS sequence"/>
</dbReference>
<dbReference type="Pfam" id="PF00440">
    <property type="entry name" value="TetR_N"/>
    <property type="match status" value="1"/>
</dbReference>
<keyword evidence="1" id="KW-0805">Transcription regulation</keyword>
<dbReference type="Gene3D" id="1.10.10.60">
    <property type="entry name" value="Homeodomain-like"/>
    <property type="match status" value="1"/>
</dbReference>
<keyword evidence="3" id="KW-0804">Transcription</keyword>
<evidence type="ECO:0000313" key="6">
    <source>
        <dbReference type="EMBL" id="GAA2350592.1"/>
    </source>
</evidence>
<evidence type="ECO:0000259" key="5">
    <source>
        <dbReference type="PROSITE" id="PS50977"/>
    </source>
</evidence>
<dbReference type="SUPFAM" id="SSF46689">
    <property type="entry name" value="Homeodomain-like"/>
    <property type="match status" value="1"/>
</dbReference>
<sequence length="199" mass="20960">MQPTGSVRPGGRTARTKAAVTEALVAELLEVGYAGTTIERIAQRAGVAKTTVYRRWGSLAQLVVDAFADTAGAQVPLPDTGSLEGDLRELGRASIAMLRMPHLRAVFDVVVREAIHDPAARSALTEFFAARIANGAAIVERAVARGEAAEGTDPAEVIRMVGAPYYARAYITGEPLDPALADRTAAVIALAAREGLLLR</sequence>
<dbReference type="SUPFAM" id="SSF48498">
    <property type="entry name" value="Tetracyclin repressor-like, C-terminal domain"/>
    <property type="match status" value="1"/>
</dbReference>
<name>A0ABN3GG54_9ACTN</name>
<dbReference type="Gene3D" id="1.10.357.10">
    <property type="entry name" value="Tetracycline Repressor, domain 2"/>
    <property type="match status" value="1"/>
</dbReference>
<evidence type="ECO:0000256" key="2">
    <source>
        <dbReference type="ARBA" id="ARBA00023125"/>
    </source>
</evidence>
<dbReference type="InterPro" id="IPR001647">
    <property type="entry name" value="HTH_TetR"/>
</dbReference>
<evidence type="ECO:0000256" key="4">
    <source>
        <dbReference type="PROSITE-ProRule" id="PRU00335"/>
    </source>
</evidence>
<dbReference type="EMBL" id="BAAARV010000030">
    <property type="protein sequence ID" value="GAA2350592.1"/>
    <property type="molecule type" value="Genomic_DNA"/>
</dbReference>
<comment type="caution">
    <text evidence="6">The sequence shown here is derived from an EMBL/GenBank/DDBJ whole genome shotgun (WGS) entry which is preliminary data.</text>
</comment>
<keyword evidence="7" id="KW-1185">Reference proteome</keyword>
<dbReference type="InterPro" id="IPR011075">
    <property type="entry name" value="TetR_C"/>
</dbReference>
<dbReference type="PANTHER" id="PTHR30055">
    <property type="entry name" value="HTH-TYPE TRANSCRIPTIONAL REGULATOR RUTR"/>
    <property type="match status" value="1"/>
</dbReference>
<reference evidence="6 7" key="1">
    <citation type="journal article" date="2019" name="Int. J. Syst. Evol. Microbiol.">
        <title>The Global Catalogue of Microorganisms (GCM) 10K type strain sequencing project: providing services to taxonomists for standard genome sequencing and annotation.</title>
        <authorList>
            <consortium name="The Broad Institute Genomics Platform"/>
            <consortium name="The Broad Institute Genome Sequencing Center for Infectious Disease"/>
            <person name="Wu L."/>
            <person name="Ma J."/>
        </authorList>
    </citation>
    <scope>NUCLEOTIDE SEQUENCE [LARGE SCALE GENOMIC DNA]</scope>
    <source>
        <strain evidence="6 7">JCM 3272</strain>
    </source>
</reference>